<dbReference type="PROSITE" id="PS01224">
    <property type="entry name" value="ARGC"/>
    <property type="match status" value="1"/>
</dbReference>
<dbReference type="SMART" id="SM00859">
    <property type="entry name" value="Semialdhyde_dh"/>
    <property type="match status" value="1"/>
</dbReference>
<dbReference type="CDD" id="cd17896">
    <property type="entry name" value="AGPR_2_N"/>
    <property type="match status" value="1"/>
</dbReference>
<evidence type="ECO:0000256" key="2">
    <source>
        <dbReference type="ARBA" id="ARBA00022571"/>
    </source>
</evidence>
<dbReference type="PANTHER" id="PTHR32338">
    <property type="entry name" value="N-ACETYL-GAMMA-GLUTAMYL-PHOSPHATE REDUCTASE, CHLOROPLASTIC-RELATED-RELATED"/>
    <property type="match status" value="1"/>
</dbReference>
<keyword evidence="2" id="KW-0055">Arginine biosynthesis</keyword>
<keyword evidence="7" id="KW-0732">Signal</keyword>
<dbReference type="Gene3D" id="3.40.50.720">
    <property type="entry name" value="NAD(P)-binding Rossmann-like Domain"/>
    <property type="match status" value="1"/>
</dbReference>
<organism evidence="9 10">
    <name type="scientific">Tetraparma gracilis</name>
    <dbReference type="NCBI Taxonomy" id="2962635"/>
    <lineage>
        <taxon>Eukaryota</taxon>
        <taxon>Sar</taxon>
        <taxon>Stramenopiles</taxon>
        <taxon>Ochrophyta</taxon>
        <taxon>Bolidophyceae</taxon>
        <taxon>Parmales</taxon>
        <taxon>Triparmaceae</taxon>
        <taxon>Tetraparma</taxon>
    </lineage>
</organism>
<dbReference type="InterPro" id="IPR036291">
    <property type="entry name" value="NAD(P)-bd_dom_sf"/>
</dbReference>
<keyword evidence="4" id="KW-0521">NADP</keyword>
<dbReference type="InterPro" id="IPR023013">
    <property type="entry name" value="AGPR_AS"/>
</dbReference>
<evidence type="ECO:0000256" key="5">
    <source>
        <dbReference type="ARBA" id="ARBA00023002"/>
    </source>
</evidence>
<feature type="domain" description="Semialdehyde dehydrogenase NAD-binding" evidence="8">
    <location>
        <begin position="21"/>
        <end position="125"/>
    </location>
</feature>
<dbReference type="InterPro" id="IPR000534">
    <property type="entry name" value="Semialdehyde_DH_NAD-bd"/>
</dbReference>
<name>A0ABQ6MXM1_9STRA</name>
<protein>
    <recommendedName>
        <fullName evidence="8">Semialdehyde dehydrogenase NAD-binding domain-containing protein</fullName>
    </recommendedName>
</protein>
<reference evidence="9 10" key="1">
    <citation type="journal article" date="2023" name="Commun. Biol.">
        <title>Genome analysis of Parmales, the sister group of diatoms, reveals the evolutionary specialization of diatoms from phago-mixotrophs to photoautotrophs.</title>
        <authorList>
            <person name="Ban H."/>
            <person name="Sato S."/>
            <person name="Yoshikawa S."/>
            <person name="Yamada K."/>
            <person name="Nakamura Y."/>
            <person name="Ichinomiya M."/>
            <person name="Sato N."/>
            <person name="Blanc-Mathieu R."/>
            <person name="Endo H."/>
            <person name="Kuwata A."/>
            <person name="Ogata H."/>
        </authorList>
    </citation>
    <scope>NUCLEOTIDE SEQUENCE [LARGE SCALE GENOMIC DNA]</scope>
</reference>
<sequence length="335" mass="35338">MSPVPLPLLLLALLPSAACYSVFIDGSAGTTGLQVRERLAGRADLTVIEPPASLRKDPATRRAFLNKADAAILCLPDSASREAARWLDEDGNAGTVLVDASTAFRTDPSFAYGLPELSPAHREKLRTSTRISNPGCYPTGFISLLAPLVAGGLVPPSLPATVNAVSGYSGGGKPLIQLYEGGEECEPYGAYGFELSHKHMPEMALYAGLEREPLFQPAVGNFPQGMLVNVPLHYSQLAPGVTGARLAECLQQHYEGEPFVSVSAANSKSSFERGAFLRPDSLANTNKLELFVNHNDDNGLVVLTARLDNLGKGASGAAVQNLNLALGLDETAGLL</sequence>
<dbReference type="InterPro" id="IPR010136">
    <property type="entry name" value="AGPR_type-2"/>
</dbReference>
<dbReference type="InterPro" id="IPR058924">
    <property type="entry name" value="AGPR_dimerisation_dom"/>
</dbReference>
<evidence type="ECO:0000313" key="9">
    <source>
        <dbReference type="EMBL" id="GMI35269.1"/>
    </source>
</evidence>
<dbReference type="InterPro" id="IPR050085">
    <property type="entry name" value="AGPR"/>
</dbReference>
<evidence type="ECO:0000256" key="6">
    <source>
        <dbReference type="PROSITE-ProRule" id="PRU10010"/>
    </source>
</evidence>
<keyword evidence="1" id="KW-0963">Cytoplasm</keyword>
<feature type="signal peptide" evidence="7">
    <location>
        <begin position="1"/>
        <end position="19"/>
    </location>
</feature>
<evidence type="ECO:0000259" key="8">
    <source>
        <dbReference type="SMART" id="SM00859"/>
    </source>
</evidence>
<gene>
    <name evidence="9" type="ORF">TeGR_g13177</name>
</gene>
<keyword evidence="10" id="KW-1185">Reference proteome</keyword>
<evidence type="ECO:0000256" key="7">
    <source>
        <dbReference type="SAM" id="SignalP"/>
    </source>
</evidence>
<dbReference type="SUPFAM" id="SSF55347">
    <property type="entry name" value="Glyceraldehyde-3-phosphate dehydrogenase-like, C-terminal domain"/>
    <property type="match status" value="1"/>
</dbReference>
<keyword evidence="5" id="KW-0560">Oxidoreductase</keyword>
<dbReference type="NCBIfam" id="TIGR01851">
    <property type="entry name" value="argC_other"/>
    <property type="match status" value="1"/>
</dbReference>
<evidence type="ECO:0000313" key="10">
    <source>
        <dbReference type="Proteomes" id="UP001165060"/>
    </source>
</evidence>
<evidence type="ECO:0000256" key="3">
    <source>
        <dbReference type="ARBA" id="ARBA00022605"/>
    </source>
</evidence>
<dbReference type="HAMAP" id="MF_01110">
    <property type="entry name" value="ArgC_type2"/>
    <property type="match status" value="1"/>
</dbReference>
<dbReference type="SUPFAM" id="SSF51735">
    <property type="entry name" value="NAD(P)-binding Rossmann-fold domains"/>
    <property type="match status" value="1"/>
</dbReference>
<evidence type="ECO:0000256" key="1">
    <source>
        <dbReference type="ARBA" id="ARBA00022490"/>
    </source>
</evidence>
<dbReference type="PANTHER" id="PTHR32338:SF10">
    <property type="entry name" value="N-ACETYL-GAMMA-GLUTAMYL-PHOSPHATE REDUCTASE, CHLOROPLASTIC-RELATED"/>
    <property type="match status" value="1"/>
</dbReference>
<accession>A0ABQ6MXM1</accession>
<feature type="chain" id="PRO_5045436840" description="Semialdehyde dehydrogenase NAD-binding domain-containing protein" evidence="7">
    <location>
        <begin position="20"/>
        <end position="335"/>
    </location>
</feature>
<comment type="caution">
    <text evidence="9">The sequence shown here is derived from an EMBL/GenBank/DDBJ whole genome shotgun (WGS) entry which is preliminary data.</text>
</comment>
<keyword evidence="3" id="KW-0028">Amino-acid biosynthesis</keyword>
<dbReference type="Pfam" id="PF01118">
    <property type="entry name" value="Semialdhyde_dh"/>
    <property type="match status" value="1"/>
</dbReference>
<dbReference type="CDD" id="cd23935">
    <property type="entry name" value="AGPR_2_C"/>
    <property type="match status" value="1"/>
</dbReference>
<dbReference type="EMBL" id="BRYB01001866">
    <property type="protein sequence ID" value="GMI35269.1"/>
    <property type="molecule type" value="Genomic_DNA"/>
</dbReference>
<dbReference type="Pfam" id="PF22698">
    <property type="entry name" value="Semialdhyde_dhC_1"/>
    <property type="match status" value="1"/>
</dbReference>
<evidence type="ECO:0000256" key="4">
    <source>
        <dbReference type="ARBA" id="ARBA00022857"/>
    </source>
</evidence>
<proteinExistence type="inferred from homology"/>
<feature type="active site" evidence="6">
    <location>
        <position position="136"/>
    </location>
</feature>
<dbReference type="Gene3D" id="3.30.360.10">
    <property type="entry name" value="Dihydrodipicolinate Reductase, domain 2"/>
    <property type="match status" value="1"/>
</dbReference>
<dbReference type="Proteomes" id="UP001165060">
    <property type="component" value="Unassembled WGS sequence"/>
</dbReference>